<dbReference type="InterPro" id="IPR001680">
    <property type="entry name" value="WD40_rpt"/>
</dbReference>
<dbReference type="AlphaFoldDB" id="A0A979FVC6"/>
<dbReference type="InterPro" id="IPR015943">
    <property type="entry name" value="WD40/YVTN_repeat-like_dom_sf"/>
</dbReference>
<dbReference type="PROSITE" id="PS50082">
    <property type="entry name" value="WD_REPEATS_2"/>
    <property type="match status" value="1"/>
</dbReference>
<evidence type="ECO:0000256" key="2">
    <source>
        <dbReference type="SAM" id="MobiDB-lite"/>
    </source>
</evidence>
<dbReference type="Gene3D" id="2.130.10.10">
    <property type="entry name" value="YVTN repeat-like/Quinoprotein amine dehydrogenase"/>
    <property type="match status" value="1"/>
</dbReference>
<dbReference type="Pfam" id="PF00400">
    <property type="entry name" value="WD40"/>
    <property type="match status" value="1"/>
</dbReference>
<protein>
    <submittedName>
        <fullName evidence="4">Uncharacterized protein LOC125179422</fullName>
    </submittedName>
</protein>
<name>A0A979FVC6_HYAAZ</name>
<dbReference type="SUPFAM" id="SSF50978">
    <property type="entry name" value="WD40 repeat-like"/>
    <property type="match status" value="1"/>
</dbReference>
<proteinExistence type="predicted"/>
<organism evidence="3 4">
    <name type="scientific">Hyalella azteca</name>
    <name type="common">Amphipod</name>
    <dbReference type="NCBI Taxonomy" id="294128"/>
    <lineage>
        <taxon>Eukaryota</taxon>
        <taxon>Metazoa</taxon>
        <taxon>Ecdysozoa</taxon>
        <taxon>Arthropoda</taxon>
        <taxon>Crustacea</taxon>
        <taxon>Multicrustacea</taxon>
        <taxon>Malacostraca</taxon>
        <taxon>Eumalacostraca</taxon>
        <taxon>Peracarida</taxon>
        <taxon>Amphipoda</taxon>
        <taxon>Senticaudata</taxon>
        <taxon>Talitrida</taxon>
        <taxon>Talitroidea</taxon>
        <taxon>Hyalellidae</taxon>
        <taxon>Hyalella</taxon>
    </lineage>
</organism>
<accession>A0A979FVC6</accession>
<reference evidence="4" key="1">
    <citation type="submission" date="2025-08" db="UniProtKB">
        <authorList>
            <consortium name="RefSeq"/>
        </authorList>
    </citation>
    <scope>IDENTIFICATION</scope>
    <source>
        <tissue evidence="4">Whole organism</tissue>
    </source>
</reference>
<evidence type="ECO:0000256" key="1">
    <source>
        <dbReference type="PROSITE-ProRule" id="PRU00221"/>
    </source>
</evidence>
<keyword evidence="1" id="KW-0853">WD repeat</keyword>
<keyword evidence="3" id="KW-1185">Reference proteome</keyword>
<feature type="compositionally biased region" description="Polar residues" evidence="2">
    <location>
        <begin position="10"/>
        <end position="22"/>
    </location>
</feature>
<dbReference type="InterPro" id="IPR036322">
    <property type="entry name" value="WD40_repeat_dom_sf"/>
</dbReference>
<dbReference type="SMART" id="SM00320">
    <property type="entry name" value="WD40"/>
    <property type="match status" value="2"/>
</dbReference>
<evidence type="ECO:0000313" key="3">
    <source>
        <dbReference type="Proteomes" id="UP000694843"/>
    </source>
</evidence>
<feature type="repeat" description="WD" evidence="1">
    <location>
        <begin position="62"/>
        <end position="95"/>
    </location>
</feature>
<dbReference type="GeneID" id="125179422"/>
<dbReference type="Proteomes" id="UP000694843">
    <property type="component" value="Unplaced"/>
</dbReference>
<evidence type="ECO:0000313" key="4">
    <source>
        <dbReference type="RefSeq" id="XP_047741201.1"/>
    </source>
</evidence>
<dbReference type="RefSeq" id="XP_047741201.1">
    <property type="nucleotide sequence ID" value="XM_047885245.1"/>
</dbReference>
<gene>
    <name evidence="4" type="primary">LOC125179422</name>
</gene>
<dbReference type="KEGG" id="hazt:125179422"/>
<feature type="region of interest" description="Disordered" evidence="2">
    <location>
        <begin position="1"/>
        <end position="36"/>
    </location>
</feature>
<sequence>MQSVECLKSSAESSNSTVTQHSPKSDPSDPAAARTGAGVRDNCGKFACDFSGALPRLRITALEAHTSKTGQPLWMPSRNRIVTCGYDGTVRTWSMCPRGGVPSQDQVLVFQSSEPDRGLYPSTPAPLSTVLAMPSGRLLLSYAGATINVWSLAGNIECRDAVELLCWSPTGGLLFTGGPRCASARVWRLQEQQRLGDEAAAAPSSPAELQRAWSPVHNLGLDAAPVTAAAWSGIVCE</sequence>